<dbReference type="CDD" id="cd07557">
    <property type="entry name" value="trimeric_dUTPase"/>
    <property type="match status" value="1"/>
</dbReference>
<proteinExistence type="predicted"/>
<evidence type="ECO:0000256" key="2">
    <source>
        <dbReference type="ARBA" id="ARBA00023080"/>
    </source>
</evidence>
<dbReference type="InterPro" id="IPR011962">
    <property type="entry name" value="dCTP_deaminase"/>
</dbReference>
<keyword evidence="1" id="KW-0378">Hydrolase</keyword>
<keyword evidence="5" id="KW-1133">Transmembrane helix</keyword>
<dbReference type="InterPro" id="IPR036157">
    <property type="entry name" value="dUTPase-like_sf"/>
</dbReference>
<dbReference type="SUPFAM" id="SSF51283">
    <property type="entry name" value="dUTPase-like"/>
    <property type="match status" value="1"/>
</dbReference>
<feature type="compositionally biased region" description="Basic and acidic residues" evidence="4">
    <location>
        <begin position="1"/>
        <end position="19"/>
    </location>
</feature>
<dbReference type="STRING" id="406100.SAMN04488052_103307"/>
<accession>A0A1H8SZG4</accession>
<keyword evidence="7" id="KW-1185">Reference proteome</keyword>
<reference evidence="6 7" key="1">
    <citation type="submission" date="2016-10" db="EMBL/GenBank/DDBJ databases">
        <authorList>
            <person name="de Groot N.N."/>
        </authorList>
    </citation>
    <scope>NUCLEOTIDE SEQUENCE [LARGE SCALE GENOMIC DNA]</scope>
    <source>
        <strain evidence="6 7">CGMCC 1.6291</strain>
    </source>
</reference>
<evidence type="ECO:0000256" key="5">
    <source>
        <dbReference type="SAM" id="Phobius"/>
    </source>
</evidence>
<name>A0A1H8SZG4_9GAMM</name>
<dbReference type="Proteomes" id="UP000199657">
    <property type="component" value="Unassembled WGS sequence"/>
</dbReference>
<dbReference type="InterPro" id="IPR033704">
    <property type="entry name" value="dUTPase_trimeric"/>
</dbReference>
<dbReference type="Gene3D" id="2.70.40.10">
    <property type="match status" value="1"/>
</dbReference>
<dbReference type="OrthoDB" id="7067369at2"/>
<dbReference type="RefSeq" id="WP_139209185.1">
    <property type="nucleotide sequence ID" value="NZ_FOEG01000003.1"/>
</dbReference>
<dbReference type="Pfam" id="PF22769">
    <property type="entry name" value="DCD"/>
    <property type="match status" value="1"/>
</dbReference>
<feature type="region of interest" description="Disordered" evidence="4">
    <location>
        <begin position="1"/>
        <end position="22"/>
    </location>
</feature>
<keyword evidence="3" id="KW-0175">Coiled coil</keyword>
<dbReference type="AlphaFoldDB" id="A0A1H8SZG4"/>
<dbReference type="GO" id="GO:0006229">
    <property type="term" value="P:dUTP biosynthetic process"/>
    <property type="evidence" value="ECO:0007669"/>
    <property type="project" value="InterPro"/>
</dbReference>
<evidence type="ECO:0000256" key="4">
    <source>
        <dbReference type="SAM" id="MobiDB-lite"/>
    </source>
</evidence>
<gene>
    <name evidence="6" type="ORF">SAMN04488052_103307</name>
</gene>
<keyword evidence="5" id="KW-0472">Membrane</keyword>
<sequence length="303" mass="34991">MSDWDDRANDQDLRNESKGHRGFPSEAEACRLFQKHCRYDPYYEEIEPALLNSWDVHRYIRRTGMVYPYSYDHLKSASYSICVGNKIYYWDDSGNPKGGELKDGEPFELPKNSIVFVETLETFRLPDYIAIRFNLKIDLVHKGILLGTGPLVDPGYEGKLLIPLHNLTSNTYQLYSGQTFVWVEFTKTSAWPAWREEGESDYPEPGFRPFPKRKKNLSSVEYLTNAFPSAIRSSIPDVLWQTKSKADQARYISGAVMVSVIVLVVTMLMLAYQVVDHAFSEQSFLESQVDELERRIENLEDLE</sequence>
<dbReference type="EMBL" id="FOEG01000003">
    <property type="protein sequence ID" value="SEO84091.1"/>
    <property type="molecule type" value="Genomic_DNA"/>
</dbReference>
<evidence type="ECO:0000313" key="6">
    <source>
        <dbReference type="EMBL" id="SEO84091.1"/>
    </source>
</evidence>
<feature type="coiled-coil region" evidence="3">
    <location>
        <begin position="275"/>
        <end position="302"/>
    </location>
</feature>
<keyword evidence="2" id="KW-0546">Nucleotide metabolism</keyword>
<protein>
    <submittedName>
        <fullName evidence="6">Deoxycytidine triphosphate deaminase</fullName>
    </submittedName>
</protein>
<evidence type="ECO:0000313" key="7">
    <source>
        <dbReference type="Proteomes" id="UP000199657"/>
    </source>
</evidence>
<organism evidence="6 7">
    <name type="scientific">Aquisalimonas asiatica</name>
    <dbReference type="NCBI Taxonomy" id="406100"/>
    <lineage>
        <taxon>Bacteria</taxon>
        <taxon>Pseudomonadati</taxon>
        <taxon>Pseudomonadota</taxon>
        <taxon>Gammaproteobacteria</taxon>
        <taxon>Chromatiales</taxon>
        <taxon>Ectothiorhodospiraceae</taxon>
        <taxon>Aquisalimonas</taxon>
    </lineage>
</organism>
<feature type="transmembrane region" description="Helical" evidence="5">
    <location>
        <begin position="251"/>
        <end position="275"/>
    </location>
</feature>
<evidence type="ECO:0000256" key="1">
    <source>
        <dbReference type="ARBA" id="ARBA00022801"/>
    </source>
</evidence>
<evidence type="ECO:0000256" key="3">
    <source>
        <dbReference type="SAM" id="Coils"/>
    </source>
</evidence>
<keyword evidence="5" id="KW-0812">Transmembrane</keyword>
<dbReference type="GO" id="GO:0008829">
    <property type="term" value="F:dCTP deaminase activity"/>
    <property type="evidence" value="ECO:0007669"/>
    <property type="project" value="InterPro"/>
</dbReference>